<reference evidence="2" key="1">
    <citation type="journal article" date="2014" name="Proc. Natl. Acad. Sci. U.S.A.">
        <title>Extensive sampling of basidiomycete genomes demonstrates inadequacy of the white-rot/brown-rot paradigm for wood decay fungi.</title>
        <authorList>
            <person name="Riley R."/>
            <person name="Salamov A.A."/>
            <person name="Brown D.W."/>
            <person name="Nagy L.G."/>
            <person name="Floudas D."/>
            <person name="Held B.W."/>
            <person name="Levasseur A."/>
            <person name="Lombard V."/>
            <person name="Morin E."/>
            <person name="Otillar R."/>
            <person name="Lindquist E.A."/>
            <person name="Sun H."/>
            <person name="LaButti K.M."/>
            <person name="Schmutz J."/>
            <person name="Jabbour D."/>
            <person name="Luo H."/>
            <person name="Baker S.E."/>
            <person name="Pisabarro A.G."/>
            <person name="Walton J.D."/>
            <person name="Blanchette R.A."/>
            <person name="Henrissat B."/>
            <person name="Martin F."/>
            <person name="Cullen D."/>
            <person name="Hibbett D.S."/>
            <person name="Grigoriev I.V."/>
        </authorList>
    </citation>
    <scope>NUCLEOTIDE SEQUENCE [LARGE SCALE GENOMIC DNA]</scope>
    <source>
        <strain evidence="2">CBS 339.88</strain>
    </source>
</reference>
<dbReference type="OrthoDB" id="3121508at2759"/>
<dbReference type="HOGENOM" id="CLU_431509_0_0_1"/>
<gene>
    <name evidence="1" type="ORF">GALMADRAFT_143446</name>
</gene>
<dbReference type="AlphaFoldDB" id="A0A067SZC3"/>
<dbReference type="Proteomes" id="UP000027222">
    <property type="component" value="Unassembled WGS sequence"/>
</dbReference>
<sequence>MIALFLPLSTQARLLRTCKHTFYVISRIIYKDIDIAGHRARLLWMTLIPRKFRYFRYVELIQTLVFTGSGLDDLHLTYPIFTDALQEMFRLKSLQIAIPQLHTSCVLNHLKSKGIIRAAISPFLCLAEITSQDEHPICSRHTLPLLRSLSIFGDSKLLALASFRNITQVYLGLPISITTFSQVTDDLCSGRTAIPLQHFTITLTSRAAFESTAVLISLGMCCHDLRTLTLDIPSGCVNALNVSRFLSSRPVVFPNLESLVINEKETKPAYFVTPRLVSLAIQREEVKISGRMRPRLHIVRIGPIEWARLAVDYGNREWWVDDFTDESAKTVADLPVASLLDSIGCFFENTAGYFIPYYGVSRKGSEYRSKSDMDSIFVLSRLLRWDRSKSQVIVSICPPGETSRAIVVRVLHALASTVFFQAVVPRDSDALAVTTFIINTTCQRKAWPIHRLYCTTETVPPNTELGQAWVRHNVNEIVDYSMGLWGVNLMAEQLDNTALMSYIREKARQTLPAFTLTMVQAPPDSPPYMKVILEPSSLVNSHVESRDIPFLSSSLTSQLDLEGVFLVNVGFKIFSYDRSTAPVTEFMEIHIATDSIFDNIPVPEPTHQVSRWVRKMHLERFGANGNIAGGQEAA</sequence>
<accession>A0A067SZC3</accession>
<evidence type="ECO:0000313" key="2">
    <source>
        <dbReference type="Proteomes" id="UP000027222"/>
    </source>
</evidence>
<organism evidence="1 2">
    <name type="scientific">Galerina marginata (strain CBS 339.88)</name>
    <dbReference type="NCBI Taxonomy" id="685588"/>
    <lineage>
        <taxon>Eukaryota</taxon>
        <taxon>Fungi</taxon>
        <taxon>Dikarya</taxon>
        <taxon>Basidiomycota</taxon>
        <taxon>Agaricomycotina</taxon>
        <taxon>Agaricomycetes</taxon>
        <taxon>Agaricomycetidae</taxon>
        <taxon>Agaricales</taxon>
        <taxon>Agaricineae</taxon>
        <taxon>Strophariaceae</taxon>
        <taxon>Galerina</taxon>
    </lineage>
</organism>
<dbReference type="EMBL" id="KL142390">
    <property type="protein sequence ID" value="KDR72118.1"/>
    <property type="molecule type" value="Genomic_DNA"/>
</dbReference>
<name>A0A067SZC3_GALM3</name>
<proteinExistence type="predicted"/>
<protein>
    <submittedName>
        <fullName evidence="1">Uncharacterized protein</fullName>
    </submittedName>
</protein>
<keyword evidence="2" id="KW-1185">Reference proteome</keyword>
<evidence type="ECO:0000313" key="1">
    <source>
        <dbReference type="EMBL" id="KDR72118.1"/>
    </source>
</evidence>